<protein>
    <submittedName>
        <fullName evidence="1">Uncharacterized protein</fullName>
    </submittedName>
</protein>
<evidence type="ECO:0000313" key="1">
    <source>
        <dbReference type="EMBL" id="SUO96511.1"/>
    </source>
</evidence>
<dbReference type="Proteomes" id="UP000254575">
    <property type="component" value="Unassembled WGS sequence"/>
</dbReference>
<dbReference type="EMBL" id="UHIA01000004">
    <property type="protein sequence ID" value="SUO96511.1"/>
    <property type="molecule type" value="Genomic_DNA"/>
</dbReference>
<evidence type="ECO:0000313" key="2">
    <source>
        <dbReference type="Proteomes" id="UP000254575"/>
    </source>
</evidence>
<sequence length="99" mass="11702">MEINPKTGKIWREDADTDDVFVRRDEKGKVQTFIRCSNAKVARPPCTHHFHLPNDMKAWVYLSYNRHILAEWQKYEENTIKLVNSFRVDDAVSKGENHD</sequence>
<keyword evidence="2" id="KW-1185">Reference proteome</keyword>
<gene>
    <name evidence="1" type="ORF">NCTC10717_01041</name>
</gene>
<reference evidence="1 2" key="1">
    <citation type="submission" date="2018-06" db="EMBL/GenBank/DDBJ databases">
        <authorList>
            <consortium name="Pathogen Informatics"/>
            <person name="Doyle S."/>
        </authorList>
    </citation>
    <scope>NUCLEOTIDE SEQUENCE [LARGE SCALE GENOMIC DNA]</scope>
    <source>
        <strain evidence="1 2">NCTC10717</strain>
    </source>
</reference>
<dbReference type="RefSeq" id="WP_115218303.1">
    <property type="nucleotide sequence ID" value="NZ_UHIA01000004.1"/>
</dbReference>
<accession>A0A380MXU2</accession>
<organism evidence="1 2">
    <name type="scientific">Suttonella indologenes</name>
    <dbReference type="NCBI Taxonomy" id="13276"/>
    <lineage>
        <taxon>Bacteria</taxon>
        <taxon>Pseudomonadati</taxon>
        <taxon>Pseudomonadota</taxon>
        <taxon>Gammaproteobacteria</taxon>
        <taxon>Cardiobacteriales</taxon>
        <taxon>Cardiobacteriaceae</taxon>
        <taxon>Suttonella</taxon>
    </lineage>
</organism>
<proteinExistence type="predicted"/>
<dbReference type="AlphaFoldDB" id="A0A380MXU2"/>
<dbReference type="OrthoDB" id="6677179at2"/>
<name>A0A380MXU2_9GAMM</name>